<dbReference type="EMBL" id="CAVMBE010000030">
    <property type="protein sequence ID" value="CAK4024499.1"/>
    <property type="molecule type" value="Genomic_DNA"/>
</dbReference>
<evidence type="ECO:0000313" key="2">
    <source>
        <dbReference type="EMBL" id="CAK4024499.1"/>
    </source>
</evidence>
<sequence length="396" mass="44044">MSSLKRELASDAAAAPRPTKRASPSSDSSSSANSSTIPGGALPPRIDDEYFSNQNFTDSDEDMAGPDHLPSPSSPQLPATDSSSDGMMDGRELYEDTIEDSPLTSFEKHINTNQDTQQDEAPASSSPIAKLGKALAASKGLKQSASPEKQKQKQKQEEKEKEKENEVADEGILVQPEITDATDEHLLPKLPPAQRQQFYAHLYADRIIDLQDLAQPPECRQYPQLAAEIAQAYLTHATITMAIWTNYDRYTKRFFQTASRAQDCGKICLSPPQRARVQRLLQRAEMRKIRLHIGTPFRTLCVLNLTCSSPPDEQQQRSYPLGVTGYLVEDSLYGSHNLLEAFAQRNVDNILTDGLAAGEEDDGNKRGLTLADVDEIAKDFVCRPRNYGEQQQWFFH</sequence>
<keyword evidence="3" id="KW-1185">Reference proteome</keyword>
<feature type="compositionally biased region" description="Polar residues" evidence="1">
    <location>
        <begin position="74"/>
        <end position="85"/>
    </location>
</feature>
<feature type="compositionally biased region" description="Low complexity" evidence="1">
    <location>
        <begin position="129"/>
        <end position="146"/>
    </location>
</feature>
<dbReference type="Proteomes" id="UP001296104">
    <property type="component" value="Unassembled WGS sequence"/>
</dbReference>
<feature type="compositionally biased region" description="Low complexity" evidence="1">
    <location>
        <begin position="23"/>
        <end position="35"/>
    </location>
</feature>
<organism evidence="2 3">
    <name type="scientific">Lecanosticta acicola</name>
    <dbReference type="NCBI Taxonomy" id="111012"/>
    <lineage>
        <taxon>Eukaryota</taxon>
        <taxon>Fungi</taxon>
        <taxon>Dikarya</taxon>
        <taxon>Ascomycota</taxon>
        <taxon>Pezizomycotina</taxon>
        <taxon>Dothideomycetes</taxon>
        <taxon>Dothideomycetidae</taxon>
        <taxon>Mycosphaerellales</taxon>
        <taxon>Mycosphaerellaceae</taxon>
        <taxon>Lecanosticta</taxon>
    </lineage>
</organism>
<protein>
    <submittedName>
        <fullName evidence="2">Uncharacterized protein</fullName>
    </submittedName>
</protein>
<accession>A0AAI8YZP2</accession>
<proteinExistence type="predicted"/>
<name>A0AAI8YZP2_9PEZI</name>
<evidence type="ECO:0000256" key="1">
    <source>
        <dbReference type="SAM" id="MobiDB-lite"/>
    </source>
</evidence>
<evidence type="ECO:0000313" key="3">
    <source>
        <dbReference type="Proteomes" id="UP001296104"/>
    </source>
</evidence>
<feature type="compositionally biased region" description="Basic and acidic residues" evidence="1">
    <location>
        <begin position="148"/>
        <end position="166"/>
    </location>
</feature>
<comment type="caution">
    <text evidence="2">The sequence shown here is derived from an EMBL/GenBank/DDBJ whole genome shotgun (WGS) entry which is preliminary data.</text>
</comment>
<feature type="region of interest" description="Disordered" evidence="1">
    <location>
        <begin position="1"/>
        <end position="169"/>
    </location>
</feature>
<gene>
    <name evidence="2" type="ORF">LECACI_7A004921</name>
</gene>
<reference evidence="2" key="1">
    <citation type="submission" date="2023-11" db="EMBL/GenBank/DDBJ databases">
        <authorList>
            <person name="Alioto T."/>
            <person name="Alioto T."/>
            <person name="Gomez Garrido J."/>
        </authorList>
    </citation>
    <scope>NUCLEOTIDE SEQUENCE</scope>
</reference>
<dbReference type="AlphaFoldDB" id="A0AAI8YZP2"/>